<reference evidence="2" key="1">
    <citation type="submission" date="2016-09" db="EMBL/GenBank/DDBJ databases">
        <authorList>
            <person name="Hebert L."/>
            <person name="Moumen B."/>
        </authorList>
    </citation>
    <scope>NUCLEOTIDE SEQUENCE [LARGE SCALE GENOMIC DNA]</scope>
    <source>
        <strain evidence="2">OVI</strain>
    </source>
</reference>
<feature type="compositionally biased region" description="Basic residues" evidence="1">
    <location>
        <begin position="531"/>
        <end position="541"/>
    </location>
</feature>
<comment type="caution">
    <text evidence="2">The sequence shown here is derived from an EMBL/GenBank/DDBJ whole genome shotgun (WGS) entry which is preliminary data.</text>
</comment>
<feature type="region of interest" description="Disordered" evidence="1">
    <location>
        <begin position="505"/>
        <end position="596"/>
    </location>
</feature>
<dbReference type="RefSeq" id="XP_067078420.1">
    <property type="nucleotide sequence ID" value="XM_067222319.1"/>
</dbReference>
<feature type="compositionally biased region" description="Basic residues" evidence="1">
    <location>
        <begin position="656"/>
        <end position="672"/>
    </location>
</feature>
<evidence type="ECO:0000313" key="3">
    <source>
        <dbReference type="Proteomes" id="UP000195570"/>
    </source>
</evidence>
<keyword evidence="3" id="KW-1185">Reference proteome</keyword>
<feature type="region of interest" description="Disordered" evidence="1">
    <location>
        <begin position="624"/>
        <end position="675"/>
    </location>
</feature>
<feature type="compositionally biased region" description="Basic and acidic residues" evidence="1">
    <location>
        <begin position="505"/>
        <end position="530"/>
    </location>
</feature>
<dbReference type="VEuPathDB" id="TriTrypDB:TEOVI_000709800"/>
<feature type="compositionally biased region" description="Low complexity" evidence="1">
    <location>
        <begin position="578"/>
        <end position="589"/>
    </location>
</feature>
<accession>A0A1G4I5E9</accession>
<feature type="region of interest" description="Disordered" evidence="1">
    <location>
        <begin position="1"/>
        <end position="88"/>
    </location>
</feature>
<dbReference type="Proteomes" id="UP000195570">
    <property type="component" value="Unassembled WGS sequence"/>
</dbReference>
<sequence length="723" mass="81673">MSELTAGGKSRGAENLSGVTCGNVNDFAASTDSDTDTLDATARPVTPQQSPPPQSSRAGPRPNEVVGDNWATNRSGGPPGSNVANSGASGVVSDLQFNSQDRAAEGAVSNLSGGFFSLPLNSQLPPHLAVPKDSNNGLNLTDLPTHTNSINCREEVVVPARRTKPKSENCLAKLYYSGMARRKRVEERLEILRARDKELRNCTFKPVITDLAKTMERPGAFPYCRSEEAQLRQRALLETWESKIEKECRPTPKISKGSEQIVQRVRSSSACVIPVADRLYMESARRQCRKQEEEEKGFQQTISLRRSASDVNALIHRLYELEEKRVATIERKRGELWLDTKPKRRCENSEQLVERLYRPTPRRRRSCKSEPILFSPQVNETTKELSLRANRRRLEQWHQLWSKVWKGYGEKQERQIICCEHLMILKKIDDVARSSGLTGNCTLNDFCTAMEDYERTHGVQDWRLTPLPLKPHVNEDLTFSPVILPSHRERKGSPPAHQRLFEAAKAKQLQQREEERKRREEDLRQEEKSRAVSRRASRRSSKQLDIKDPAEKGASAWPCSPTESVSSTDHSRGYKSVELSSLSPSSSPERMPVGFSPPPVWLTPGLIEVAEDLKQLMDGPRGGWSYAQLNHSRTKVDAPPDATLRPSPSVGPKRSGSNHRPLRAPQKKKKRRPVSELLSDELLLECAASRCSPFSWNVSARNREHRDSNRRLRNMGKLLYHKM</sequence>
<proteinExistence type="predicted"/>
<organism evidence="2 3">
    <name type="scientific">Trypanosoma equiperdum</name>
    <dbReference type="NCBI Taxonomy" id="5694"/>
    <lineage>
        <taxon>Eukaryota</taxon>
        <taxon>Discoba</taxon>
        <taxon>Euglenozoa</taxon>
        <taxon>Kinetoplastea</taxon>
        <taxon>Metakinetoplastina</taxon>
        <taxon>Trypanosomatida</taxon>
        <taxon>Trypanosomatidae</taxon>
        <taxon>Trypanosoma</taxon>
    </lineage>
</organism>
<feature type="compositionally biased region" description="Basic and acidic residues" evidence="1">
    <location>
        <begin position="542"/>
        <end position="551"/>
    </location>
</feature>
<dbReference type="EMBL" id="CZPT02000678">
    <property type="protein sequence ID" value="SCU67057.1"/>
    <property type="molecule type" value="Genomic_DNA"/>
</dbReference>
<evidence type="ECO:0000256" key="1">
    <source>
        <dbReference type="SAM" id="MobiDB-lite"/>
    </source>
</evidence>
<gene>
    <name evidence="2" type="ORF">TEOVI_000709800</name>
</gene>
<evidence type="ECO:0000313" key="2">
    <source>
        <dbReference type="EMBL" id="SCU67057.1"/>
    </source>
</evidence>
<dbReference type="AlphaFoldDB" id="A0A1G4I5E9"/>
<dbReference type="GeneID" id="92381032"/>
<name>A0A1G4I5E9_TRYEQ</name>
<feature type="compositionally biased region" description="Low complexity" evidence="1">
    <location>
        <begin position="28"/>
        <end position="48"/>
    </location>
</feature>
<protein>
    <submittedName>
        <fullName evidence="2">Uncharacterized protein</fullName>
    </submittedName>
</protein>